<gene>
    <name evidence="1" type="ORF">HH303_12905</name>
</gene>
<name>A0A7Y0E1C0_9PROT</name>
<dbReference type="Proteomes" id="UP000539372">
    <property type="component" value="Unassembled WGS sequence"/>
</dbReference>
<evidence type="ECO:0000313" key="2">
    <source>
        <dbReference type="Proteomes" id="UP000539372"/>
    </source>
</evidence>
<dbReference type="AlphaFoldDB" id="A0A7Y0E1C0"/>
<organism evidence="1 2">
    <name type="scientific">Pacificispira spongiicola</name>
    <dbReference type="NCBI Taxonomy" id="2729598"/>
    <lineage>
        <taxon>Bacteria</taxon>
        <taxon>Pseudomonadati</taxon>
        <taxon>Pseudomonadota</taxon>
        <taxon>Alphaproteobacteria</taxon>
        <taxon>Rhodospirillales</taxon>
        <taxon>Rhodospirillaceae</taxon>
        <taxon>Pacificispira</taxon>
    </lineage>
</organism>
<protein>
    <submittedName>
        <fullName evidence="1">Uncharacterized protein</fullName>
    </submittedName>
</protein>
<evidence type="ECO:0000313" key="1">
    <source>
        <dbReference type="EMBL" id="NMM45386.1"/>
    </source>
</evidence>
<accession>A0A7Y0E1C0</accession>
<comment type="caution">
    <text evidence="1">The sequence shown here is derived from an EMBL/GenBank/DDBJ whole genome shotgun (WGS) entry which is preliminary data.</text>
</comment>
<dbReference type="EMBL" id="JABBNT010000003">
    <property type="protein sequence ID" value="NMM45386.1"/>
    <property type="molecule type" value="Genomic_DNA"/>
</dbReference>
<reference evidence="1 2" key="1">
    <citation type="submission" date="2020-04" db="EMBL/GenBank/DDBJ databases">
        <title>Rhodospirillaceae bacterium KN72 isolated from deep sea.</title>
        <authorList>
            <person name="Zhang D.-C."/>
        </authorList>
    </citation>
    <scope>NUCLEOTIDE SEQUENCE [LARGE SCALE GENOMIC DNA]</scope>
    <source>
        <strain evidence="1 2">KN72</strain>
    </source>
</reference>
<keyword evidence="2" id="KW-1185">Reference proteome</keyword>
<proteinExistence type="predicted"/>
<dbReference type="RefSeq" id="WP_169625729.1">
    <property type="nucleotide sequence ID" value="NZ_JABBNT010000003.1"/>
</dbReference>
<sequence length="413" mass="46579">MDRETLIYLLSSGKFLCFNPGELDGTDVFDEPPLDITPQLTSSIPDPNAPPVVPGREPLFDSPLFARAVFFKEATVNHDDEIGVATRVLILFNEDDAREGGASVSALPDEFEPAINKWFGGKIEVTLTPHDRNVLDVFCRSPTFDPFLLLAHRADIERDRKVDQDWFAVDPRTASSTRAIIADRAKRLVDLALDDNTSDERYKATVEALQDAIWACRTNDRTGRLFRSIGIPADRVERVLFAWKGIAYYEFLYREFSADYTDFLAWLNGPDSLPRDAKHITQRQIDMIKSKRRQAQTVMRGFYSNATDILKNHESAHRSLLKEGNPVPFQQFLLAAPTMFETLGISIGTFGHARNAWKTLTNGGRRPKRNADALEGFYRFIQELGATPLSRPGAAKQMQEKAVYSLQPLQPLN</sequence>